<accession>A0A7S9XGV8</accession>
<proteinExistence type="predicted"/>
<evidence type="ECO:0000313" key="3">
    <source>
        <dbReference type="Proteomes" id="UP000594665"/>
    </source>
</evidence>
<keyword evidence="3" id="KW-1185">Reference proteome</keyword>
<organism evidence="2 3">
    <name type="scientific">Proteus phage PmP19</name>
    <dbReference type="NCBI Taxonomy" id="2759188"/>
    <lineage>
        <taxon>Viruses</taxon>
        <taxon>Duplodnaviria</taxon>
        <taxon>Heunggongvirae</taxon>
        <taxon>Uroviricota</taxon>
        <taxon>Caudoviricetes</taxon>
        <taxon>Autographivirales</taxon>
        <taxon>Autosignataviridae</taxon>
        <taxon>Molineuxvirinae</taxon>
        <taxon>Gansuvirus</taxon>
        <taxon>Gansuvirus PmP19</taxon>
    </lineage>
</organism>
<reference evidence="2 3" key="1">
    <citation type="submission" date="2020-06" db="EMBL/GenBank/DDBJ databases">
        <title>Morphologic and genomic characterization of Proteus mirabilis lytic bacteriophage PmP19.</title>
        <authorList>
            <person name="Han S."/>
        </authorList>
    </citation>
    <scope>NUCLEOTIDE SEQUENCE [LARGE SCALE GENOMIC DNA]</scope>
</reference>
<gene>
    <name evidence="2" type="ORF">PmP19_4</name>
</gene>
<dbReference type="Proteomes" id="UP000594665">
    <property type="component" value="Segment"/>
</dbReference>
<dbReference type="Pfam" id="PF11195">
    <property type="entry name" value="Tad2-like"/>
    <property type="match status" value="1"/>
</dbReference>
<sequence>MNFGEATEKALRGYKVLRSGWNGKSMFLFMVAGGCWSFDTDISGVDGLHTLPFLCMKTADGKLVPWLASQSDVLSNDWEVLNEVPKE</sequence>
<feature type="domain" description="Thoeris anti-defense 2-like" evidence="1">
    <location>
        <begin position="1"/>
        <end position="81"/>
    </location>
</feature>
<name>A0A7S9XGV8_9CAUD</name>
<evidence type="ECO:0000313" key="2">
    <source>
        <dbReference type="EMBL" id="QPI15910.1"/>
    </source>
</evidence>
<dbReference type="EMBL" id="MT680615">
    <property type="protein sequence ID" value="QPI15910.1"/>
    <property type="molecule type" value="Genomic_DNA"/>
</dbReference>
<evidence type="ECO:0000259" key="1">
    <source>
        <dbReference type="Pfam" id="PF11195"/>
    </source>
</evidence>
<dbReference type="InterPro" id="IPR021361">
    <property type="entry name" value="Tad2-like_dom"/>
</dbReference>
<protein>
    <recommendedName>
        <fullName evidence="1">Thoeris anti-defense 2-like domain-containing protein</fullName>
    </recommendedName>
</protein>